<keyword evidence="3" id="KW-0677">Repeat</keyword>
<name>A0A1V6QL63_9EURO</name>
<evidence type="ECO:0000256" key="4">
    <source>
        <dbReference type="ARBA" id="ARBA00038415"/>
    </source>
</evidence>
<dbReference type="InterPro" id="IPR056884">
    <property type="entry name" value="NPHP3-like_N"/>
</dbReference>
<sequence length="1428" mass="160735">MGYLRELKDRALFKLEKPRHATVRRDQTQAHPDRIYVTQELTSTDQTNKDQSHPKDSSSPQDLWQCAFIQLDEKDQSILSKHYPASINRGESRSRVIDMVDWAIRTTEDNYTKYQERGGIKIRRSTGEDIDLRKLAGKIIDAALTFKDVINKGVACDPTGHAASAWAVVSIGLTMTQNHCERRDALFDSSEFLAEVLARCVYIEENFFRHQTRDTMIGSAMIRVYKEILQYTAEVLKAQSLGLGKGVIDNITAIISQRLVQHRFSIEKEEQKLYRCVMWDKQLQNEKSAERILAAIDDELSKSLDNLTLRFSLPIAEGAFYDSYKDQHESFCLEDTRVQLRDEIAQWAQSHEPIFWLNGMAGTGKSTVARTVAQTFRERQQLGGSFFFKKGEADRDNAKRFITTIVKQLMTHNRQLALAVLRAIENDPDISAKALHEQFKKLLLQPLQSLPLSSTTTLVIVIDAIDECENAEEIRTILEHLPQTQNSIGMRLKIFLTSRPDNSVLRWFQRYNAYQASILHEISDAVVAHDISLFLQNRFAKIRESRDIPRDWPGVEKIQTLVTMSVPLFISAATVCLFIENEKRDPMERLTILLEDQAKYVTKMDKTYLPILKRLLDGQDDDEKDQMMQEFQQIVGVIILLAVPLSVHALSDLLNIQERTIIAHLDWLQSVLSVPSDRDFPIRTLHLSFREFLLATKSGFHVDENNTHAKIANLCLSVMRQELKCNICSLQSYGTQRANVDGQSIKQCLRPHLQYSCRYWLYHLERSKGFISEQEILYFLEEHLLHWLEAMCLMENSSEVVGIIDKLQSLKQNNVDSKFSRFLYDAKRFILKNLHMVESAPLQLYCSGLIFLPTKSIVREKFKEQRPKKINILPQVDETWHAELQTLEGHSDWISNVAFSPDSQIVASGSGDETIKLWDHLTGRELQTLQGHSDWVRSVAFSSDCQIQILASSSDDKTIKLWDVKTGRMLKTLEGHLGTVYTVAFSSGCQSQILASGSYDKTIKLWDATRGQVLETLEGHSGPVLSVAFSLDSQSQLVASGSEDATIKLWDAKTGQELRTLKGHSSCVGSVAFSPGSQVLASGSYDKTIKLWNATTGQLLKTFEGHSGPVRSIAFSLDGRILASGSIDMTIKLWDTTVDQEPQTLEGHLSLINSVAFSPNSQILASGSVDMTIKLWDTTMGRQRKSLEGHCGSVNTVALSPDTRSVASCSNDKTIKLWNTTTGQLLNTLKDHLGPVRSVAFSPDSSTVASGSNDKSIKLWNVETGKALQTLEGHSDWVRRIAFSPDGLILVSDSLDKTIKLWDIKTGKVLQTLEGHSSWVHSVTFSSDSQLLGLGLNDKTIKLWDVKTGQALQTSDGNPDWARTVAGQIQYKPTSQVSVSNEWVGFGNDSPIWLPVEYRDPTCSAMQDRILVLGYADGRIFIVGCGTN</sequence>
<organism evidence="10 11">
    <name type="scientific">Penicillium antarcticum</name>
    <dbReference type="NCBI Taxonomy" id="416450"/>
    <lineage>
        <taxon>Eukaryota</taxon>
        <taxon>Fungi</taxon>
        <taxon>Dikarya</taxon>
        <taxon>Ascomycota</taxon>
        <taxon>Pezizomycotina</taxon>
        <taxon>Eurotiomycetes</taxon>
        <taxon>Eurotiomycetidae</taxon>
        <taxon>Eurotiales</taxon>
        <taxon>Aspergillaceae</taxon>
        <taxon>Penicillium</taxon>
    </lineage>
</organism>
<feature type="repeat" description="WD" evidence="7">
    <location>
        <begin position="1229"/>
        <end position="1270"/>
    </location>
</feature>
<dbReference type="InterPro" id="IPR019775">
    <property type="entry name" value="WD40_repeat_CS"/>
</dbReference>
<feature type="repeat" description="WD" evidence="7">
    <location>
        <begin position="1103"/>
        <end position="1144"/>
    </location>
</feature>
<evidence type="ECO:0000256" key="2">
    <source>
        <dbReference type="ARBA" id="ARBA00022574"/>
    </source>
</evidence>
<gene>
    <name evidence="10" type="ORF">PENANT_c002G06413</name>
</gene>
<dbReference type="InterPro" id="IPR001680">
    <property type="entry name" value="WD40_rpt"/>
</dbReference>
<comment type="function">
    <text evidence="6">Involved in mitochondrial fission. Acts as an adapter protein required to form mitochondrial fission complexes. Formation of these complexes is required to promote constriction and fission of the mitochondrial compartment at a late step in mitochondrial division.</text>
</comment>
<comment type="subcellular location">
    <subcellularLocation>
        <location evidence="1">Mitochondrion outer membrane</location>
        <topology evidence="1">Peripheral membrane protein</topology>
        <orientation evidence="1">Cytoplasmic side</orientation>
    </subcellularLocation>
</comment>
<dbReference type="InterPro" id="IPR020472">
    <property type="entry name" value="WD40_PAC1"/>
</dbReference>
<feature type="repeat" description="WD" evidence="7">
    <location>
        <begin position="1017"/>
        <end position="1060"/>
    </location>
</feature>
<feature type="repeat" description="WD" evidence="7">
    <location>
        <begin position="1187"/>
        <end position="1228"/>
    </location>
</feature>
<dbReference type="PANTHER" id="PTHR22847">
    <property type="entry name" value="WD40 REPEAT PROTEIN"/>
    <property type="match status" value="1"/>
</dbReference>
<feature type="compositionally biased region" description="Basic and acidic residues" evidence="8">
    <location>
        <begin position="47"/>
        <end position="56"/>
    </location>
</feature>
<dbReference type="PROSITE" id="PS50837">
    <property type="entry name" value="NACHT"/>
    <property type="match status" value="1"/>
</dbReference>
<dbReference type="EMBL" id="MDYN01000002">
    <property type="protein sequence ID" value="OQD89978.1"/>
    <property type="molecule type" value="Genomic_DNA"/>
</dbReference>
<keyword evidence="11" id="KW-1185">Reference proteome</keyword>
<evidence type="ECO:0000256" key="8">
    <source>
        <dbReference type="SAM" id="MobiDB-lite"/>
    </source>
</evidence>
<dbReference type="GO" id="GO:0035097">
    <property type="term" value="C:histone methyltransferase complex"/>
    <property type="evidence" value="ECO:0007669"/>
    <property type="project" value="UniProtKB-ARBA"/>
</dbReference>
<dbReference type="Proteomes" id="UP000191672">
    <property type="component" value="Unassembled WGS sequence"/>
</dbReference>
<dbReference type="PROSITE" id="PS50082">
    <property type="entry name" value="WD_REPEATS_2"/>
    <property type="match status" value="11"/>
</dbReference>
<feature type="region of interest" description="Disordered" evidence="8">
    <location>
        <begin position="40"/>
        <end position="60"/>
    </location>
</feature>
<dbReference type="Pfam" id="PF24883">
    <property type="entry name" value="NPHP3_N"/>
    <property type="match status" value="1"/>
</dbReference>
<comment type="similarity">
    <text evidence="4">Belongs to the WD repeat MDV1/CAF4 family.</text>
</comment>
<evidence type="ECO:0000256" key="5">
    <source>
        <dbReference type="ARBA" id="ARBA00039789"/>
    </source>
</evidence>
<evidence type="ECO:0000256" key="6">
    <source>
        <dbReference type="ARBA" id="ARBA00043913"/>
    </source>
</evidence>
<dbReference type="SUPFAM" id="SSF52540">
    <property type="entry name" value="P-loop containing nucleoside triphosphate hydrolases"/>
    <property type="match status" value="1"/>
</dbReference>
<accession>A0A1V6QL63</accession>
<protein>
    <recommendedName>
        <fullName evidence="5">Mitochondrial division protein 1</fullName>
    </recommendedName>
</protein>
<dbReference type="InterPro" id="IPR036322">
    <property type="entry name" value="WD40_repeat_dom_sf"/>
</dbReference>
<comment type="caution">
    <text evidence="10">The sequence shown here is derived from an EMBL/GenBank/DDBJ whole genome shotgun (WGS) entry which is preliminary data.</text>
</comment>
<evidence type="ECO:0000256" key="7">
    <source>
        <dbReference type="PROSITE-ProRule" id="PRU00221"/>
    </source>
</evidence>
<dbReference type="InterPro" id="IPR027417">
    <property type="entry name" value="P-loop_NTPase"/>
</dbReference>
<feature type="repeat" description="WD" evidence="7">
    <location>
        <begin position="1313"/>
        <end position="1354"/>
    </location>
</feature>
<reference evidence="11" key="1">
    <citation type="journal article" date="2017" name="Nat. Microbiol.">
        <title>Global analysis of biosynthetic gene clusters reveals vast potential of secondary metabolite production in Penicillium species.</title>
        <authorList>
            <person name="Nielsen J.C."/>
            <person name="Grijseels S."/>
            <person name="Prigent S."/>
            <person name="Ji B."/>
            <person name="Dainat J."/>
            <person name="Nielsen K.F."/>
            <person name="Frisvad J.C."/>
            <person name="Workman M."/>
            <person name="Nielsen J."/>
        </authorList>
    </citation>
    <scope>NUCLEOTIDE SEQUENCE [LARGE SCALE GENOMIC DNA]</scope>
    <source>
        <strain evidence="11">IBT 31811</strain>
    </source>
</reference>
<evidence type="ECO:0000313" key="10">
    <source>
        <dbReference type="EMBL" id="OQD89978.1"/>
    </source>
</evidence>
<dbReference type="Gene3D" id="3.40.50.300">
    <property type="entry name" value="P-loop containing nucleotide triphosphate hydrolases"/>
    <property type="match status" value="1"/>
</dbReference>
<evidence type="ECO:0000256" key="3">
    <source>
        <dbReference type="ARBA" id="ARBA00022737"/>
    </source>
</evidence>
<dbReference type="SUPFAM" id="SSF50978">
    <property type="entry name" value="WD40 repeat-like"/>
    <property type="match status" value="2"/>
</dbReference>
<dbReference type="InterPro" id="IPR015943">
    <property type="entry name" value="WD40/YVTN_repeat-like_dom_sf"/>
</dbReference>
<dbReference type="InterPro" id="IPR007111">
    <property type="entry name" value="NACHT_NTPase"/>
</dbReference>
<dbReference type="FunFam" id="2.130.10.10:FF:000228">
    <property type="entry name" value="COMPASS-like H3K4 histone methylase component WDR5A"/>
    <property type="match status" value="1"/>
</dbReference>
<feature type="repeat" description="WD" evidence="7">
    <location>
        <begin position="1061"/>
        <end position="1102"/>
    </location>
</feature>
<dbReference type="SMART" id="SM00320">
    <property type="entry name" value="WD40"/>
    <property type="match status" value="11"/>
</dbReference>
<dbReference type="Pfam" id="PF00400">
    <property type="entry name" value="WD40"/>
    <property type="match status" value="11"/>
</dbReference>
<evidence type="ECO:0000259" key="9">
    <source>
        <dbReference type="PROSITE" id="PS50837"/>
    </source>
</evidence>
<dbReference type="CDD" id="cd00200">
    <property type="entry name" value="WD40"/>
    <property type="match status" value="2"/>
</dbReference>
<dbReference type="PROSITE" id="PS00678">
    <property type="entry name" value="WD_REPEATS_1"/>
    <property type="match status" value="6"/>
</dbReference>
<dbReference type="STRING" id="416450.A0A1V6QL63"/>
<dbReference type="PRINTS" id="PR00320">
    <property type="entry name" value="GPROTEINBRPT"/>
</dbReference>
<dbReference type="GO" id="GO:0005741">
    <property type="term" value="C:mitochondrial outer membrane"/>
    <property type="evidence" value="ECO:0007669"/>
    <property type="project" value="UniProtKB-SubCell"/>
</dbReference>
<feature type="domain" description="NACHT" evidence="9">
    <location>
        <begin position="353"/>
        <end position="501"/>
    </location>
</feature>
<proteinExistence type="inferred from homology"/>
<dbReference type="PANTHER" id="PTHR22847:SF637">
    <property type="entry name" value="WD REPEAT DOMAIN 5B"/>
    <property type="match status" value="1"/>
</dbReference>
<feature type="repeat" description="WD" evidence="7">
    <location>
        <begin position="929"/>
        <end position="972"/>
    </location>
</feature>
<feature type="repeat" description="WD" evidence="7">
    <location>
        <begin position="887"/>
        <end position="928"/>
    </location>
</feature>
<dbReference type="Gene3D" id="2.130.10.10">
    <property type="entry name" value="YVTN repeat-like/Quinoprotein amine dehydrogenase"/>
    <property type="match status" value="4"/>
</dbReference>
<evidence type="ECO:0000256" key="1">
    <source>
        <dbReference type="ARBA" id="ARBA00004570"/>
    </source>
</evidence>
<keyword evidence="2 7" id="KW-0853">WD repeat</keyword>
<evidence type="ECO:0000313" key="11">
    <source>
        <dbReference type="Proteomes" id="UP000191672"/>
    </source>
</evidence>
<feature type="repeat" description="WD" evidence="7">
    <location>
        <begin position="1271"/>
        <end position="1312"/>
    </location>
</feature>
<dbReference type="PROSITE" id="PS50294">
    <property type="entry name" value="WD_REPEATS_REGION"/>
    <property type="match status" value="11"/>
</dbReference>
<feature type="repeat" description="WD" evidence="7">
    <location>
        <begin position="973"/>
        <end position="1016"/>
    </location>
</feature>
<feature type="repeat" description="WD" evidence="7">
    <location>
        <begin position="1145"/>
        <end position="1186"/>
    </location>
</feature>